<evidence type="ECO:0000313" key="2">
    <source>
        <dbReference type="Proteomes" id="UP001251528"/>
    </source>
</evidence>
<reference evidence="1" key="1">
    <citation type="submission" date="2023-06" db="EMBL/GenBank/DDBJ databases">
        <title>Conoideocrella luteorostrata (Hypocreales: Clavicipitaceae), a potential biocontrol fungus for elongate hemlock scale in United States Christmas tree production areas.</title>
        <authorList>
            <person name="Barrett H."/>
            <person name="Lovett B."/>
            <person name="Macias A.M."/>
            <person name="Stajich J.E."/>
            <person name="Kasson M.T."/>
        </authorList>
    </citation>
    <scope>NUCLEOTIDE SEQUENCE</scope>
    <source>
        <strain evidence="1">ARSEF 14590</strain>
    </source>
</reference>
<comment type="caution">
    <text evidence="1">The sequence shown here is derived from an EMBL/GenBank/DDBJ whole genome shotgun (WGS) entry which is preliminary data.</text>
</comment>
<protein>
    <submittedName>
        <fullName evidence="1">Uncharacterized protein</fullName>
    </submittedName>
</protein>
<sequence length="118" mass="13015">MHVETREEASRGANMSLSGSGYNVPIDMGLEATWGRRLNRDETITEMDDFVFAYRLHEIKYMFKVRPAVVYTGGDTEAADGGRAAPGQRQVERMEDVPIIGTDVVGTALVSDEDGMVE</sequence>
<gene>
    <name evidence="1" type="ORF">QQS21_000486</name>
</gene>
<dbReference type="EMBL" id="JASWJB010000004">
    <property type="protein sequence ID" value="KAK2616663.1"/>
    <property type="molecule type" value="Genomic_DNA"/>
</dbReference>
<dbReference type="AlphaFoldDB" id="A0AAJ0CYZ2"/>
<dbReference type="Proteomes" id="UP001251528">
    <property type="component" value="Unassembled WGS sequence"/>
</dbReference>
<evidence type="ECO:0000313" key="1">
    <source>
        <dbReference type="EMBL" id="KAK2616663.1"/>
    </source>
</evidence>
<organism evidence="1 2">
    <name type="scientific">Conoideocrella luteorostrata</name>
    <dbReference type="NCBI Taxonomy" id="1105319"/>
    <lineage>
        <taxon>Eukaryota</taxon>
        <taxon>Fungi</taxon>
        <taxon>Dikarya</taxon>
        <taxon>Ascomycota</taxon>
        <taxon>Pezizomycotina</taxon>
        <taxon>Sordariomycetes</taxon>
        <taxon>Hypocreomycetidae</taxon>
        <taxon>Hypocreales</taxon>
        <taxon>Clavicipitaceae</taxon>
        <taxon>Conoideocrella</taxon>
    </lineage>
</organism>
<accession>A0AAJ0CYZ2</accession>
<keyword evidence="2" id="KW-1185">Reference proteome</keyword>
<name>A0AAJ0CYZ2_9HYPO</name>
<proteinExistence type="predicted"/>